<feature type="non-terminal residue" evidence="5">
    <location>
        <position position="305"/>
    </location>
</feature>
<accession>A0A382T4Y8</accession>
<dbReference type="GO" id="GO:0006516">
    <property type="term" value="P:glycoprotein catabolic process"/>
    <property type="evidence" value="ECO:0007669"/>
    <property type="project" value="TreeGrafter"/>
</dbReference>
<gene>
    <name evidence="5" type="ORF">METZ01_LOCUS370068</name>
</gene>
<evidence type="ECO:0000256" key="3">
    <source>
        <dbReference type="ARBA" id="ARBA00022801"/>
    </source>
</evidence>
<dbReference type="Gene3D" id="3.20.20.80">
    <property type="entry name" value="Glycosidases"/>
    <property type="match status" value="1"/>
</dbReference>
<organism evidence="5">
    <name type="scientific">marine metagenome</name>
    <dbReference type="NCBI Taxonomy" id="408172"/>
    <lineage>
        <taxon>unclassified sequences</taxon>
        <taxon>metagenomes</taxon>
        <taxon>ecological metagenomes</taxon>
    </lineage>
</organism>
<dbReference type="InterPro" id="IPR050887">
    <property type="entry name" value="Beta-mannosidase_GH2"/>
</dbReference>
<feature type="non-terminal residue" evidence="5">
    <location>
        <position position="1"/>
    </location>
</feature>
<evidence type="ECO:0000256" key="2">
    <source>
        <dbReference type="ARBA" id="ARBA00012754"/>
    </source>
</evidence>
<dbReference type="GO" id="GO:0004567">
    <property type="term" value="F:beta-mannosidase activity"/>
    <property type="evidence" value="ECO:0007669"/>
    <property type="project" value="UniProtKB-EC"/>
</dbReference>
<sequence>FEIHVNGQPVFAKGANWIPADSFTTRLSHKDYEILLQDAVKANMNTLRIWGGGIYEPDIFYDLCDEMGILIWQDFMFACSLYPADDEFLKSVKQEITYQINRLKDHPCIILWCGNNEVASGWLSWGWKEKLPESVWEDYKKLFHELIPETCIELDPSRLYWPSSPGHSLELPETDQVYGKGDNHYWGVWHGGDEFEAFKHNVGRFMSEYGMQSFPDMKTIKTFAKEDDMNLQSDVMKVRQKASLGIGNLLKYIEQYYVMPNDFESIVQLSQIMQAEAIQTAVETHRRNMPFCMGTLYWQFNDCWP</sequence>
<comment type="catalytic activity">
    <reaction evidence="1">
        <text>Hydrolysis of terminal, non-reducing beta-D-mannose residues in beta-D-mannosides.</text>
        <dbReference type="EC" id="3.2.1.25"/>
    </reaction>
</comment>
<dbReference type="SUPFAM" id="SSF51445">
    <property type="entry name" value="(Trans)glycosidases"/>
    <property type="match status" value="1"/>
</dbReference>
<evidence type="ECO:0000256" key="1">
    <source>
        <dbReference type="ARBA" id="ARBA00000829"/>
    </source>
</evidence>
<keyword evidence="4" id="KW-0326">Glycosidase</keyword>
<dbReference type="PANTHER" id="PTHR43730">
    <property type="entry name" value="BETA-MANNOSIDASE"/>
    <property type="match status" value="1"/>
</dbReference>
<dbReference type="PANTHER" id="PTHR43730:SF1">
    <property type="entry name" value="BETA-MANNOSIDASE"/>
    <property type="match status" value="1"/>
</dbReference>
<name>A0A382T4Y8_9ZZZZ</name>
<protein>
    <recommendedName>
        <fullName evidence="2">beta-mannosidase</fullName>
        <ecNumber evidence="2">3.2.1.25</ecNumber>
    </recommendedName>
</protein>
<reference evidence="5" key="1">
    <citation type="submission" date="2018-05" db="EMBL/GenBank/DDBJ databases">
        <authorList>
            <person name="Lanie J.A."/>
            <person name="Ng W.-L."/>
            <person name="Kazmierczak K.M."/>
            <person name="Andrzejewski T.M."/>
            <person name="Davidsen T.M."/>
            <person name="Wayne K.J."/>
            <person name="Tettelin H."/>
            <person name="Glass J.I."/>
            <person name="Rusch D."/>
            <person name="Podicherti R."/>
            <person name="Tsui H.-C.T."/>
            <person name="Winkler M.E."/>
        </authorList>
    </citation>
    <scope>NUCLEOTIDE SEQUENCE</scope>
</reference>
<dbReference type="FunFam" id="3.20.20.80:FF:000050">
    <property type="entry name" value="Beta-mannosidase B"/>
    <property type="match status" value="1"/>
</dbReference>
<proteinExistence type="predicted"/>
<dbReference type="InterPro" id="IPR017853">
    <property type="entry name" value="GH"/>
</dbReference>
<evidence type="ECO:0000313" key="5">
    <source>
        <dbReference type="EMBL" id="SVD17214.1"/>
    </source>
</evidence>
<dbReference type="EC" id="3.2.1.25" evidence="2"/>
<keyword evidence="3" id="KW-0378">Hydrolase</keyword>
<dbReference type="AlphaFoldDB" id="A0A382T4Y8"/>
<evidence type="ECO:0000256" key="4">
    <source>
        <dbReference type="ARBA" id="ARBA00023295"/>
    </source>
</evidence>
<dbReference type="EMBL" id="UINC01133969">
    <property type="protein sequence ID" value="SVD17214.1"/>
    <property type="molecule type" value="Genomic_DNA"/>
</dbReference>